<evidence type="ECO:0000256" key="4">
    <source>
        <dbReference type="ARBA" id="ARBA00022777"/>
    </source>
</evidence>
<dbReference type="InterPro" id="IPR003661">
    <property type="entry name" value="HisK_dim/P_dom"/>
</dbReference>
<dbReference type="PROSITE" id="PS50112">
    <property type="entry name" value="PAS"/>
    <property type="match status" value="1"/>
</dbReference>
<dbReference type="SMART" id="SM00086">
    <property type="entry name" value="PAC"/>
    <property type="match status" value="1"/>
</dbReference>
<keyword evidence="2" id="KW-0808">Transferase</keyword>
<dbReference type="InterPro" id="IPR000700">
    <property type="entry name" value="PAS-assoc_C"/>
</dbReference>
<feature type="domain" description="PAS" evidence="8">
    <location>
        <begin position="268"/>
        <end position="313"/>
    </location>
</feature>
<dbReference type="GO" id="GO:0005524">
    <property type="term" value="F:ATP binding"/>
    <property type="evidence" value="ECO:0007669"/>
    <property type="project" value="UniProtKB-KW"/>
</dbReference>
<keyword evidence="5" id="KW-0067">ATP-binding</keyword>
<evidence type="ECO:0000313" key="10">
    <source>
        <dbReference type="EMBL" id="AJW71312.1"/>
    </source>
</evidence>
<dbReference type="PANTHER" id="PTHR43065">
    <property type="entry name" value="SENSOR HISTIDINE KINASE"/>
    <property type="match status" value="1"/>
</dbReference>
<organism evidence="10 11">
    <name type="scientific">Nitrosopumilus adriaticus</name>
    <dbReference type="NCBI Taxonomy" id="1580092"/>
    <lineage>
        <taxon>Archaea</taxon>
        <taxon>Nitrososphaerota</taxon>
        <taxon>Nitrososphaeria</taxon>
        <taxon>Nitrosopumilales</taxon>
        <taxon>Nitrosopumilaceae</taxon>
        <taxon>Nitrosopumilus</taxon>
    </lineage>
</organism>
<dbReference type="Proteomes" id="UP000032408">
    <property type="component" value="Chromosome"/>
</dbReference>
<dbReference type="SUPFAM" id="SSF55785">
    <property type="entry name" value="PYP-like sensor domain (PAS domain)"/>
    <property type="match status" value="1"/>
</dbReference>
<evidence type="ECO:0000259" key="9">
    <source>
        <dbReference type="PROSITE" id="PS50113"/>
    </source>
</evidence>
<evidence type="ECO:0000256" key="5">
    <source>
        <dbReference type="ARBA" id="ARBA00022840"/>
    </source>
</evidence>
<dbReference type="Pfam" id="PF00512">
    <property type="entry name" value="HisKA"/>
    <property type="match status" value="1"/>
</dbReference>
<sequence length="472" mass="54043">MKIRTKLALGLILIIGIFVAGQSYNSYLSSEINSVAEYHNSMSIPALTLLGDIEKSFITANHYVHYYIIFPNEKTKNAYLESQTTFLNHVREYENLSFAKNSLGDDLADDRMKNMMNNYVDHYENIFAEFVLTSDSIISNVDSGDSETVILLIQDLDVIYDDFQNILEQNYSMENTGIELEQNSINNISAQITNSNLILNILLGLVSIIIVIIISFDISKQVESLKQLTSQISDKQYDIVSTHSKNEFDALRNKIIEMGNTVKSSVQELENFRKALDNSASVTITDPNGVITYVNEQYCQISQYSRDELVGKTHKIVQSGYHTFSFYEDMWDTLKSGKTWSGEIKNKSKDGTFHWGKTVITPVIYDGNTIHHYIEIRTDITPRIKLQEKILKQEKLVTIGELSARLAHDIRNPLSIIQVSLENLKLMSKDTKIDQKHFDRVERAISRISHQIEDVLGFIRNEPMQIEKHKFL</sequence>
<dbReference type="InterPro" id="IPR035965">
    <property type="entry name" value="PAS-like_dom_sf"/>
</dbReference>
<keyword evidence="7" id="KW-1133">Transmembrane helix</keyword>
<dbReference type="GeneID" id="70360048"/>
<evidence type="ECO:0000256" key="2">
    <source>
        <dbReference type="ARBA" id="ARBA00022679"/>
    </source>
</evidence>
<dbReference type="SMART" id="SM00388">
    <property type="entry name" value="HisKA"/>
    <property type="match status" value="1"/>
</dbReference>
<evidence type="ECO:0000256" key="1">
    <source>
        <dbReference type="ARBA" id="ARBA00022553"/>
    </source>
</evidence>
<name>A0A0D5C4L4_9ARCH</name>
<proteinExistence type="predicted"/>
<dbReference type="AlphaFoldDB" id="A0A0D5C4L4"/>
<dbReference type="Pfam" id="PF13426">
    <property type="entry name" value="PAS_9"/>
    <property type="match status" value="1"/>
</dbReference>
<keyword evidence="11" id="KW-1185">Reference proteome</keyword>
<keyword evidence="7" id="KW-0472">Membrane</keyword>
<dbReference type="PANTHER" id="PTHR43065:SF10">
    <property type="entry name" value="PEROXIDE STRESS-ACTIVATED HISTIDINE KINASE MAK3"/>
    <property type="match status" value="1"/>
</dbReference>
<dbReference type="PROSITE" id="PS50113">
    <property type="entry name" value="PAC"/>
    <property type="match status" value="1"/>
</dbReference>
<dbReference type="RefSeq" id="WP_052661907.1">
    <property type="nucleotide sequence ID" value="NZ_CP011070.1"/>
</dbReference>
<gene>
    <name evidence="10" type="ORF">NADRNF5_1632</name>
</gene>
<keyword evidence="3" id="KW-0547">Nucleotide-binding</keyword>
<keyword evidence="1" id="KW-0597">Phosphoprotein</keyword>
<evidence type="ECO:0000256" key="6">
    <source>
        <dbReference type="ARBA" id="ARBA00023012"/>
    </source>
</evidence>
<dbReference type="GO" id="GO:0000155">
    <property type="term" value="F:phosphorelay sensor kinase activity"/>
    <property type="evidence" value="ECO:0007669"/>
    <property type="project" value="InterPro"/>
</dbReference>
<feature type="domain" description="PAC" evidence="9">
    <location>
        <begin position="340"/>
        <end position="392"/>
    </location>
</feature>
<keyword evidence="7" id="KW-0812">Transmembrane</keyword>
<dbReference type="STRING" id="1580092.NADRNF5_1632"/>
<dbReference type="CDD" id="cd00082">
    <property type="entry name" value="HisKA"/>
    <property type="match status" value="1"/>
</dbReference>
<dbReference type="CDD" id="cd00130">
    <property type="entry name" value="PAS"/>
    <property type="match status" value="1"/>
</dbReference>
<dbReference type="HOGENOM" id="CLU_578229_0_0_2"/>
<dbReference type="Gene3D" id="3.30.450.20">
    <property type="entry name" value="PAS domain"/>
    <property type="match status" value="1"/>
</dbReference>
<dbReference type="Gene3D" id="6.10.340.10">
    <property type="match status" value="1"/>
</dbReference>
<accession>A0A0D5C4L4</accession>
<protein>
    <recommendedName>
        <fullName evidence="12">PAS domain S-box protein</fullName>
    </recommendedName>
</protein>
<dbReference type="Gene3D" id="1.10.287.130">
    <property type="match status" value="1"/>
</dbReference>
<dbReference type="KEGG" id="nin:NADRNF5_1632"/>
<evidence type="ECO:0000256" key="7">
    <source>
        <dbReference type="SAM" id="Phobius"/>
    </source>
</evidence>
<evidence type="ECO:0008006" key="12">
    <source>
        <dbReference type="Google" id="ProtNLM"/>
    </source>
</evidence>
<dbReference type="SUPFAM" id="SSF47384">
    <property type="entry name" value="Homodimeric domain of signal transducing histidine kinase"/>
    <property type="match status" value="1"/>
</dbReference>
<keyword evidence="4" id="KW-0418">Kinase</keyword>
<dbReference type="InterPro" id="IPR001610">
    <property type="entry name" value="PAC"/>
</dbReference>
<evidence type="ECO:0000313" key="11">
    <source>
        <dbReference type="Proteomes" id="UP000032408"/>
    </source>
</evidence>
<dbReference type="InterPro" id="IPR036097">
    <property type="entry name" value="HisK_dim/P_sf"/>
</dbReference>
<reference evidence="10 11" key="2">
    <citation type="journal article" date="2016" name="ISME J.">
        <title>Physiological and genomic characterization of two novel marine thaumarchaeal strains indicates niche differentiation.</title>
        <authorList>
            <person name="Bayer B."/>
            <person name="Vojvoda J."/>
            <person name="Offre P."/>
            <person name="Alves R.J."/>
            <person name="Elisabeth N.H."/>
            <person name="Garcia J.A."/>
            <person name="Volland J.M."/>
            <person name="Srivastava A."/>
            <person name="Schleper C."/>
            <person name="Herndl G.J."/>
        </authorList>
    </citation>
    <scope>NUCLEOTIDE SEQUENCE [LARGE SCALE GENOMIC DNA]</scope>
    <source>
        <strain evidence="10 11">NF5</strain>
    </source>
</reference>
<reference evidence="11" key="1">
    <citation type="submission" date="2015-03" db="EMBL/GenBank/DDBJ databases">
        <title>Characterization of two novel Thaumarchaeota isolated from the Northern Adriatic Sea.</title>
        <authorList>
            <person name="Bayer B."/>
            <person name="Vojvoda J."/>
            <person name="Offre P."/>
            <person name="Srivastava A."/>
            <person name="Elisabeth N."/>
            <person name="Garcia J.A.L."/>
            <person name="Schleper C."/>
            <person name="Herndl G.J."/>
        </authorList>
    </citation>
    <scope>NUCLEOTIDE SEQUENCE [LARGE SCALE GENOMIC DNA]</scope>
    <source>
        <strain evidence="11">NF5</strain>
    </source>
</reference>
<feature type="transmembrane region" description="Helical" evidence="7">
    <location>
        <begin position="197"/>
        <end position="216"/>
    </location>
</feature>
<keyword evidence="6" id="KW-0902">Two-component regulatory system</keyword>
<evidence type="ECO:0000256" key="3">
    <source>
        <dbReference type="ARBA" id="ARBA00022741"/>
    </source>
</evidence>
<dbReference type="NCBIfam" id="TIGR00229">
    <property type="entry name" value="sensory_box"/>
    <property type="match status" value="1"/>
</dbReference>
<evidence type="ECO:0000259" key="8">
    <source>
        <dbReference type="PROSITE" id="PS50112"/>
    </source>
</evidence>
<dbReference type="EMBL" id="CP011070">
    <property type="protein sequence ID" value="AJW71312.1"/>
    <property type="molecule type" value="Genomic_DNA"/>
</dbReference>
<dbReference type="InterPro" id="IPR000014">
    <property type="entry name" value="PAS"/>
</dbReference>